<sequence>MTQLPTHRKTVSGLDIRHTKAEALLSFSYSKPDFKGKPDQKAVKGQVLAEFWADHPLPAKWEVCDKLPEEDVMNVEVMPRGKCTLTKQHTKRV</sequence>
<proteinExistence type="predicted"/>
<dbReference type="AlphaFoldDB" id="A0AAV3RS20"/>
<name>A0AAV3RS20_LITER</name>
<dbReference type="Proteomes" id="UP001454036">
    <property type="component" value="Unassembled WGS sequence"/>
</dbReference>
<comment type="caution">
    <text evidence="1">The sequence shown here is derived from an EMBL/GenBank/DDBJ whole genome shotgun (WGS) entry which is preliminary data.</text>
</comment>
<evidence type="ECO:0000313" key="2">
    <source>
        <dbReference type="Proteomes" id="UP001454036"/>
    </source>
</evidence>
<organism evidence="1 2">
    <name type="scientific">Lithospermum erythrorhizon</name>
    <name type="common">Purple gromwell</name>
    <name type="synonym">Lithospermum officinale var. erythrorhizon</name>
    <dbReference type="NCBI Taxonomy" id="34254"/>
    <lineage>
        <taxon>Eukaryota</taxon>
        <taxon>Viridiplantae</taxon>
        <taxon>Streptophyta</taxon>
        <taxon>Embryophyta</taxon>
        <taxon>Tracheophyta</taxon>
        <taxon>Spermatophyta</taxon>
        <taxon>Magnoliopsida</taxon>
        <taxon>eudicotyledons</taxon>
        <taxon>Gunneridae</taxon>
        <taxon>Pentapetalae</taxon>
        <taxon>asterids</taxon>
        <taxon>lamiids</taxon>
        <taxon>Boraginales</taxon>
        <taxon>Boraginaceae</taxon>
        <taxon>Boraginoideae</taxon>
        <taxon>Lithospermeae</taxon>
        <taxon>Lithospermum</taxon>
    </lineage>
</organism>
<evidence type="ECO:0000313" key="1">
    <source>
        <dbReference type="EMBL" id="GAA0179714.1"/>
    </source>
</evidence>
<reference evidence="1 2" key="1">
    <citation type="submission" date="2024-01" db="EMBL/GenBank/DDBJ databases">
        <title>The complete chloroplast genome sequence of Lithospermum erythrorhizon: insights into the phylogenetic relationship among Boraginaceae species and the maternal lineages of purple gromwells.</title>
        <authorList>
            <person name="Okada T."/>
            <person name="Watanabe K."/>
        </authorList>
    </citation>
    <scope>NUCLEOTIDE SEQUENCE [LARGE SCALE GENOMIC DNA]</scope>
</reference>
<gene>
    <name evidence="1" type="ORF">LIER_30009</name>
</gene>
<dbReference type="EMBL" id="BAABME010010544">
    <property type="protein sequence ID" value="GAA0179714.1"/>
    <property type="molecule type" value="Genomic_DNA"/>
</dbReference>
<accession>A0AAV3RS20</accession>
<protein>
    <submittedName>
        <fullName evidence="1">Uncharacterized protein</fullName>
    </submittedName>
</protein>
<keyword evidence="2" id="KW-1185">Reference proteome</keyword>